<gene>
    <name evidence="2" type="ORF">J2853_001894</name>
</gene>
<evidence type="ECO:0000256" key="1">
    <source>
        <dbReference type="SAM" id="MobiDB-lite"/>
    </source>
</evidence>
<feature type="region of interest" description="Disordered" evidence="1">
    <location>
        <begin position="1"/>
        <end position="27"/>
    </location>
</feature>
<sequence>MIRFRCSSDPGNGPVRVMDATPGGTLPSGCQPLDDGAHRPGQSFVDSAAGVRIDVLSTAAALTRSGSVGRERRPGDGRRPRTVILAVAGTGMVLVRRREPGRPSAS</sequence>
<evidence type="ECO:0000313" key="3">
    <source>
        <dbReference type="Proteomes" id="UP001225356"/>
    </source>
</evidence>
<accession>A0ABT9Q7G8</accession>
<organism evidence="2 3">
    <name type="scientific">Streptosporangium lutulentum</name>
    <dbReference type="NCBI Taxonomy" id="1461250"/>
    <lineage>
        <taxon>Bacteria</taxon>
        <taxon>Bacillati</taxon>
        <taxon>Actinomycetota</taxon>
        <taxon>Actinomycetes</taxon>
        <taxon>Streptosporangiales</taxon>
        <taxon>Streptosporangiaceae</taxon>
        <taxon>Streptosporangium</taxon>
    </lineage>
</organism>
<protein>
    <submittedName>
        <fullName evidence="2">Uncharacterized protein</fullName>
    </submittedName>
</protein>
<name>A0ABT9Q7G8_9ACTN</name>
<keyword evidence="3" id="KW-1185">Reference proteome</keyword>
<reference evidence="2 3" key="1">
    <citation type="submission" date="2023-07" db="EMBL/GenBank/DDBJ databases">
        <title>Sequencing the genomes of 1000 actinobacteria strains.</title>
        <authorList>
            <person name="Klenk H.-P."/>
        </authorList>
    </citation>
    <scope>NUCLEOTIDE SEQUENCE [LARGE SCALE GENOMIC DNA]</scope>
    <source>
        <strain evidence="2 3">DSM 46740</strain>
    </source>
</reference>
<comment type="caution">
    <text evidence="2">The sequence shown here is derived from an EMBL/GenBank/DDBJ whole genome shotgun (WGS) entry which is preliminary data.</text>
</comment>
<dbReference type="Proteomes" id="UP001225356">
    <property type="component" value="Unassembled WGS sequence"/>
</dbReference>
<proteinExistence type="predicted"/>
<evidence type="ECO:0000313" key="2">
    <source>
        <dbReference type="EMBL" id="MDP9842683.1"/>
    </source>
</evidence>
<dbReference type="EMBL" id="JAUSQU010000001">
    <property type="protein sequence ID" value="MDP9842683.1"/>
    <property type="molecule type" value="Genomic_DNA"/>
</dbReference>